<keyword evidence="14" id="KW-0157">Chromophore</keyword>
<dbReference type="InterPro" id="IPR035889">
    <property type="entry name" value="Light-harvesting_complex"/>
</dbReference>
<comment type="subunit">
    <text evidence="4">The core complex is formed by different alpha and beta chains, binding bacteriochlorophyll molecules, and arranged most probably in tetrameric structures disposed around the reaction center. The non-pigmented gamma chains may constitute additional components.</text>
</comment>
<comment type="function">
    <text evidence="1">Antenna complexes are light-harvesting systems, which transfer the excitation energy to the reaction centers.</text>
</comment>
<evidence type="ECO:0000256" key="1">
    <source>
        <dbReference type="ARBA" id="ARBA00002455"/>
    </source>
</evidence>
<evidence type="ECO:0000256" key="16">
    <source>
        <dbReference type="ARBA" id="ARBA00023243"/>
    </source>
</evidence>
<dbReference type="EMBL" id="SLXL01000002">
    <property type="protein sequence ID" value="TCP26170.1"/>
    <property type="molecule type" value="Genomic_DNA"/>
</dbReference>
<keyword evidence="12" id="KW-0076">Bacteriochlorophyll</keyword>
<evidence type="ECO:0000256" key="4">
    <source>
        <dbReference type="ARBA" id="ARBA00011367"/>
    </source>
</evidence>
<keyword evidence="21" id="KW-1185">Reference proteome</keyword>
<keyword evidence="5" id="KW-1003">Cell membrane</keyword>
<evidence type="ECO:0000256" key="14">
    <source>
        <dbReference type="ARBA" id="ARBA00022991"/>
    </source>
</evidence>
<feature type="transmembrane region" description="Helical" evidence="18">
    <location>
        <begin position="16"/>
        <end position="36"/>
    </location>
</feature>
<keyword evidence="13 18" id="KW-1133">Transmembrane helix</keyword>
<keyword evidence="11" id="KW-0460">Magnesium</keyword>
<comment type="caution">
    <text evidence="20">The sequence shown here is derived from an EMBL/GenBank/DDBJ whole genome shotgun (WGS) entry which is preliminary data.</text>
</comment>
<evidence type="ECO:0000256" key="9">
    <source>
        <dbReference type="ARBA" id="ARBA00022692"/>
    </source>
</evidence>
<gene>
    <name evidence="20" type="ORF">EV656_102133</name>
</gene>
<organism evidence="20 21">
    <name type="scientific">Rhodovulum adriaticum</name>
    <name type="common">Rhodopseudomonas adriatica</name>
    <dbReference type="NCBI Taxonomy" id="35804"/>
    <lineage>
        <taxon>Bacteria</taxon>
        <taxon>Pseudomonadati</taxon>
        <taxon>Pseudomonadota</taxon>
        <taxon>Alphaproteobacteria</taxon>
        <taxon>Rhodobacterales</taxon>
        <taxon>Paracoccaceae</taxon>
        <taxon>Rhodovulum</taxon>
    </lineage>
</organism>
<keyword evidence="6" id="KW-0148">Chlorophyll</keyword>
<evidence type="ECO:0000313" key="20">
    <source>
        <dbReference type="EMBL" id="TCP26170.1"/>
    </source>
</evidence>
<evidence type="ECO:0000256" key="17">
    <source>
        <dbReference type="ARBA" id="ARBA00029710"/>
    </source>
</evidence>
<name>A0A4R2NVW8_RHOAD</name>
<dbReference type="AlphaFoldDB" id="A0A4R2NVW8"/>
<keyword evidence="7" id="KW-0997">Cell inner membrane</keyword>
<keyword evidence="16" id="KW-0437">Light-harvesting polypeptide</keyword>
<feature type="domain" description="Antenna complex alpha/beta subunit" evidence="19">
    <location>
        <begin position="3"/>
        <end position="40"/>
    </location>
</feature>
<dbReference type="GO" id="GO:0005886">
    <property type="term" value="C:plasma membrane"/>
    <property type="evidence" value="ECO:0007669"/>
    <property type="project" value="UniProtKB-SubCell"/>
</dbReference>
<reference evidence="20 21" key="1">
    <citation type="submission" date="2019-03" db="EMBL/GenBank/DDBJ databases">
        <title>Genomic Encyclopedia of Type Strains, Phase IV (KMG-IV): sequencing the most valuable type-strain genomes for metagenomic binning, comparative biology and taxonomic classification.</title>
        <authorList>
            <person name="Goeker M."/>
        </authorList>
    </citation>
    <scope>NUCLEOTIDE SEQUENCE [LARGE SCALE GENOMIC DNA]</scope>
    <source>
        <strain evidence="20 21">DSM 2781</strain>
    </source>
</reference>
<dbReference type="Gene3D" id="4.10.220.20">
    <property type="entry name" value="Light-harvesting complex"/>
    <property type="match status" value="1"/>
</dbReference>
<dbReference type="Proteomes" id="UP000295733">
    <property type="component" value="Unassembled WGS sequence"/>
</dbReference>
<protein>
    <recommendedName>
        <fullName evidence="17">Antenna pigment protein alpha chain</fullName>
    </recommendedName>
</protein>
<dbReference type="RefSeq" id="WP_132599771.1">
    <property type="nucleotide sequence ID" value="NZ_NRRP01000014.1"/>
</dbReference>
<comment type="similarity">
    <text evidence="3">Belongs to the antenna complex alpha subunit family.</text>
</comment>
<evidence type="ECO:0000256" key="12">
    <source>
        <dbReference type="ARBA" id="ARBA00022956"/>
    </source>
</evidence>
<evidence type="ECO:0000256" key="13">
    <source>
        <dbReference type="ARBA" id="ARBA00022989"/>
    </source>
</evidence>
<dbReference type="PRINTS" id="PR00673">
    <property type="entry name" value="LIGHTHARVSTA"/>
</dbReference>
<evidence type="ECO:0000256" key="11">
    <source>
        <dbReference type="ARBA" id="ARBA00022842"/>
    </source>
</evidence>
<dbReference type="OrthoDB" id="7065223at2"/>
<dbReference type="GO" id="GO:0046872">
    <property type="term" value="F:metal ion binding"/>
    <property type="evidence" value="ECO:0007669"/>
    <property type="project" value="UniProtKB-KW"/>
</dbReference>
<evidence type="ECO:0000256" key="18">
    <source>
        <dbReference type="SAM" id="Phobius"/>
    </source>
</evidence>
<evidence type="ECO:0000256" key="10">
    <source>
        <dbReference type="ARBA" id="ARBA00022723"/>
    </source>
</evidence>
<evidence type="ECO:0000256" key="8">
    <source>
        <dbReference type="ARBA" id="ARBA00022549"/>
    </source>
</evidence>
<evidence type="ECO:0000256" key="15">
    <source>
        <dbReference type="ARBA" id="ARBA00023136"/>
    </source>
</evidence>
<keyword evidence="15 18" id="KW-0472">Membrane</keyword>
<evidence type="ECO:0000256" key="6">
    <source>
        <dbReference type="ARBA" id="ARBA00022494"/>
    </source>
</evidence>
<keyword evidence="9 18" id="KW-0812">Transmembrane</keyword>
<dbReference type="InterPro" id="IPR000066">
    <property type="entry name" value="Antenna_a/b"/>
</dbReference>
<evidence type="ECO:0000256" key="2">
    <source>
        <dbReference type="ARBA" id="ARBA00004249"/>
    </source>
</evidence>
<evidence type="ECO:0000259" key="19">
    <source>
        <dbReference type="Pfam" id="PF00556"/>
    </source>
</evidence>
<dbReference type="Pfam" id="PF00556">
    <property type="entry name" value="LHC"/>
    <property type="match status" value="1"/>
</dbReference>
<dbReference type="GO" id="GO:0042314">
    <property type="term" value="F:bacteriochlorophyll binding"/>
    <property type="evidence" value="ECO:0007669"/>
    <property type="project" value="UniProtKB-KW"/>
</dbReference>
<dbReference type="GO" id="GO:0030077">
    <property type="term" value="C:plasma membrane light-harvesting complex"/>
    <property type="evidence" value="ECO:0007669"/>
    <property type="project" value="InterPro"/>
</dbReference>
<dbReference type="SUPFAM" id="SSF56918">
    <property type="entry name" value="Light-harvesting complex subunits"/>
    <property type="match status" value="1"/>
</dbReference>
<evidence type="ECO:0000256" key="3">
    <source>
        <dbReference type="ARBA" id="ARBA00005629"/>
    </source>
</evidence>
<accession>A0A4R2NVW8</accession>
<dbReference type="GO" id="GO:0019684">
    <property type="term" value="P:photosynthesis, light reaction"/>
    <property type="evidence" value="ECO:0007669"/>
    <property type="project" value="InterPro"/>
</dbReference>
<dbReference type="InterPro" id="IPR018332">
    <property type="entry name" value="Antenna_alpha"/>
</dbReference>
<comment type="subcellular location">
    <subcellularLocation>
        <location evidence="2">Cell inner membrane</location>
        <topology evidence="2">Single-pass type II membrane protein</topology>
    </subcellularLocation>
</comment>
<evidence type="ECO:0000256" key="7">
    <source>
        <dbReference type="ARBA" id="ARBA00022519"/>
    </source>
</evidence>
<proteinExistence type="inferred from homology"/>
<sequence>MNNAKMWLVVKPTVGIPLFLSAVAISSFLVHVGLVMNTSWMYDYHNGAASAE</sequence>
<keyword evidence="8" id="KW-0042">Antenna complex</keyword>
<evidence type="ECO:0000256" key="5">
    <source>
        <dbReference type="ARBA" id="ARBA00022475"/>
    </source>
</evidence>
<keyword evidence="10" id="KW-0479">Metal-binding</keyword>
<evidence type="ECO:0000313" key="21">
    <source>
        <dbReference type="Proteomes" id="UP000295733"/>
    </source>
</evidence>